<keyword evidence="2" id="KW-0677">Repeat</keyword>
<dbReference type="EMBL" id="ML992501">
    <property type="protein sequence ID" value="KAF2228196.1"/>
    <property type="molecule type" value="Genomic_DNA"/>
</dbReference>
<dbReference type="InterPro" id="IPR036322">
    <property type="entry name" value="WD40_repeat_dom_sf"/>
</dbReference>
<proteinExistence type="predicted"/>
<reference evidence="7" key="1">
    <citation type="journal article" date="2020" name="Stud. Mycol.">
        <title>101 Dothideomycetes genomes: A test case for predicting lifestyles and emergence of pathogens.</title>
        <authorList>
            <person name="Haridas S."/>
            <person name="Albert R."/>
            <person name="Binder M."/>
            <person name="Bloem J."/>
            <person name="LaButti K."/>
            <person name="Salamov A."/>
            <person name="Andreopoulos B."/>
            <person name="Baker S."/>
            <person name="Barry K."/>
            <person name="Bills G."/>
            <person name="Bluhm B."/>
            <person name="Cannon C."/>
            <person name="Castanera R."/>
            <person name="Culley D."/>
            <person name="Daum C."/>
            <person name="Ezra D."/>
            <person name="Gonzalez J."/>
            <person name="Henrissat B."/>
            <person name="Kuo A."/>
            <person name="Liang C."/>
            <person name="Lipzen A."/>
            <person name="Lutzoni F."/>
            <person name="Magnuson J."/>
            <person name="Mondo S."/>
            <person name="Nolan M."/>
            <person name="Ohm R."/>
            <person name="Pangilinan J."/>
            <person name="Park H.-J."/>
            <person name="Ramirez L."/>
            <person name="Alfaro M."/>
            <person name="Sun H."/>
            <person name="Tritt A."/>
            <person name="Yoshinaga Y."/>
            <person name="Zwiers L.-H."/>
            <person name="Turgeon B."/>
            <person name="Goodwin S."/>
            <person name="Spatafora J."/>
            <person name="Crous P."/>
            <person name="Grigoriev I."/>
        </authorList>
    </citation>
    <scope>NUCLEOTIDE SEQUENCE [LARGE SCALE GENOMIC DNA]</scope>
    <source>
        <strain evidence="7">CECT 20119</strain>
    </source>
</reference>
<dbReference type="InterPro" id="IPR019775">
    <property type="entry name" value="WD40_repeat_CS"/>
</dbReference>
<feature type="region of interest" description="Disordered" evidence="4">
    <location>
        <begin position="942"/>
        <end position="966"/>
    </location>
</feature>
<feature type="repeat" description="WD" evidence="3">
    <location>
        <begin position="969"/>
        <end position="1010"/>
    </location>
</feature>
<dbReference type="PROSITE" id="PS50082">
    <property type="entry name" value="WD_REPEATS_2"/>
    <property type="match status" value="1"/>
</dbReference>
<dbReference type="InterPro" id="IPR007111">
    <property type="entry name" value="NACHT_NTPase"/>
</dbReference>
<evidence type="ECO:0000256" key="3">
    <source>
        <dbReference type="PROSITE-ProRule" id="PRU00221"/>
    </source>
</evidence>
<dbReference type="Gene3D" id="2.130.10.10">
    <property type="entry name" value="YVTN repeat-like/Quinoprotein amine dehydrogenase"/>
    <property type="match status" value="4"/>
</dbReference>
<dbReference type="GO" id="GO:0009116">
    <property type="term" value="P:nucleoside metabolic process"/>
    <property type="evidence" value="ECO:0007669"/>
    <property type="project" value="InterPro"/>
</dbReference>
<dbReference type="PANTHER" id="PTHR46082">
    <property type="entry name" value="ATP/GTP-BINDING PROTEIN-RELATED"/>
    <property type="match status" value="1"/>
</dbReference>
<dbReference type="OrthoDB" id="674604at2759"/>
<dbReference type="SUPFAM" id="SSF101898">
    <property type="entry name" value="NHL repeat"/>
    <property type="match status" value="1"/>
</dbReference>
<dbReference type="PROSITE" id="PS00678">
    <property type="entry name" value="WD_REPEATS_1"/>
    <property type="match status" value="1"/>
</dbReference>
<dbReference type="InterPro" id="IPR053137">
    <property type="entry name" value="NLR-like"/>
</dbReference>
<dbReference type="InterPro" id="IPR011047">
    <property type="entry name" value="Quinoprotein_ADH-like_sf"/>
</dbReference>
<evidence type="ECO:0000259" key="5">
    <source>
        <dbReference type="PROSITE" id="PS50837"/>
    </source>
</evidence>
<dbReference type="Gene3D" id="3.40.50.300">
    <property type="entry name" value="P-loop containing nucleotide triphosphate hydrolases"/>
    <property type="match status" value="1"/>
</dbReference>
<dbReference type="InterPro" id="IPR056884">
    <property type="entry name" value="NPHP3-like_N"/>
</dbReference>
<dbReference type="PANTHER" id="PTHR46082:SF11">
    <property type="entry name" value="AAA+ ATPASE DOMAIN-CONTAINING PROTEIN-RELATED"/>
    <property type="match status" value="1"/>
</dbReference>
<dbReference type="Gene3D" id="3.40.50.1580">
    <property type="entry name" value="Nucleoside phosphorylase domain"/>
    <property type="match status" value="1"/>
</dbReference>
<keyword evidence="7" id="KW-1185">Reference proteome</keyword>
<sequence>MADQEQLGSAHFYTIGWIAALPMERAAALAMLDQTHRQPKGFMKHHSDSNQYAWGSIGGHNIAIASLPSGRYGTVSAAGTAHCMQASLPSVKLGLLVGIGAGIPRLEKGHDIRLGDVVVSMPTNQSSGVIQYDLGKAQKNGVFKIVGHLNSPPEALLKAVAALEAEYFLRKPRISRYLEEMLQAYPHMSMGSSSTPAGFVYQGHNHDRLFTPDALHVEPTGEPISSTDDTRSCSACSPAAEIFRQARKTSDPSVHYGIIASGDTVVKDGLSRQAILDRLGDDCMCFEMEAAGLMNTFPCLVVRGICDYADTHKNDRWQPYAAATAAAYVKELLSMVDAQDVDPTPTIANVMHRVERIQESVITLQHSILESKRPLLLPGLPDVRAAAFDYEDDEKNVVCLEETRVDLLQNIYNWANNDEDKPIFWLNGIAGTGKSTIARTVALRWSKQERLGASFFFKRGERLRSSAPLLLSTVASQLAQRFDEIRESLREILATNPQATTRGLTEQFQLFLLEPLKASGITTLESQILVIDALDECADENDTSTLIKLLAATSHQTRLRCFVTCRPEATILERFASIDSKTYHNIVLHQVTESSIESDLETYLWHEFDFQKSKVRNKSRADLCDPTWPAAGDLKNLARLARPLFIFAATVCRYIWGQGADPRERLDEILNSPRFDSLPQMERTYLPVVDRIVRNGNAELAMKGWIRDLLGTILILFQPLSRSSLCDFGLRDQCSLLPDLHSVLDIPTSENAPIRPLHLSFQEFIIAQSGHINDKDWYRVPEKEAHLEMSKRCLQYLMVPGRLSRNPLRLARLDTTRQDVSRDLLKNVIGVELSYACRYWVDHLLQSRDTTLYQTSVLGFLEKHLLHWIEVLLWLDECEKCLTQIKTIAASALPLGNDNLNGLLYDASRLIGVHYHAIASSPLQLYASALLYSPTTSIIRHSQQPEMPPSISLQPSTSSHPRGPRQQHLVGHIDTIISVLYSRSGECIASASLDRTVRLWNATNGLLIRSFRCDQARLSRNQSTNRGSRTASDLAMDFSSDGQLFAASPIDAMIQIVRVEDGITTVSLHDANQHVVKVYFSRMGNNEILAATASGCVLFWDGDNAQLLHCLDTGQGSLQTVILSPDGRLLSTMCPRGSLRIWDTCTKAEIYPEVASIDIIEMTGGKVHARLTSVGPLQYESRRLVIFSPSCHVVALSRHGTQVEVWKLFARGSKLRRGPSITGIQDLSFSADGEMLAVRSVDKIVVLDSEHAQTLHTLTLSLANCAFMPNPTLLLLLTHDNTLHLWSLKPSAIPEITSRTRWNAETIRRQHDLPLEISPGGFWCCTTSTETYDIVKQPIGQDREPMHGILAIIFAPDGASLYTTARDSGSVNEWDTATGKLVQQLHPHGECSLDLDHLAMSPDGTWLAASSSRPDRPTGSLWNLQTSEFVKTFHPRARKVVFGFGSFHAHAAFSSDSASLVYANDTAGLVQYDLHSRSKHSRWHSFLKNCSLVACAPNNSKTASVCTRLMFGTPEYIEIFASPGGRKLFSSVTERKLCRLTWPQWKVTDELWLSNVWTRSAPMYLITKMVFSADSTLLAALWEDKKISVWNTDTGTYLSTLTCSKQPHILDFSPTAPCVLQTEYDSWHMDCLCTVQDHDWKLDRLERFFIEDNWLVYRGERQLWIPPEYRGLVARSKTGKMAIGQANGKVSIYG</sequence>
<evidence type="ECO:0000313" key="6">
    <source>
        <dbReference type="EMBL" id="KAF2228196.1"/>
    </source>
</evidence>
<dbReference type="InterPro" id="IPR001680">
    <property type="entry name" value="WD40_rpt"/>
</dbReference>
<dbReference type="PROSITE" id="PS50837">
    <property type="entry name" value="NACHT"/>
    <property type="match status" value="1"/>
</dbReference>
<evidence type="ECO:0000256" key="4">
    <source>
        <dbReference type="SAM" id="MobiDB-lite"/>
    </source>
</evidence>
<dbReference type="InterPro" id="IPR027417">
    <property type="entry name" value="P-loop_NTPase"/>
</dbReference>
<dbReference type="PROSITE" id="PS50294">
    <property type="entry name" value="WD_REPEATS_REGION"/>
    <property type="match status" value="1"/>
</dbReference>
<dbReference type="GO" id="GO:0003824">
    <property type="term" value="F:catalytic activity"/>
    <property type="evidence" value="ECO:0007669"/>
    <property type="project" value="InterPro"/>
</dbReference>
<keyword evidence="1 3" id="KW-0853">WD repeat</keyword>
<dbReference type="SUPFAM" id="SSF53167">
    <property type="entry name" value="Purine and uridine phosphorylases"/>
    <property type="match status" value="1"/>
</dbReference>
<name>A0A6A6GR18_9PEZI</name>
<evidence type="ECO:0000256" key="1">
    <source>
        <dbReference type="ARBA" id="ARBA00022574"/>
    </source>
</evidence>
<evidence type="ECO:0000313" key="7">
    <source>
        <dbReference type="Proteomes" id="UP000799538"/>
    </source>
</evidence>
<dbReference type="SMART" id="SM00320">
    <property type="entry name" value="WD40"/>
    <property type="match status" value="8"/>
</dbReference>
<dbReference type="SUPFAM" id="SSF52540">
    <property type="entry name" value="P-loop containing nucleoside triphosphate hydrolases"/>
    <property type="match status" value="1"/>
</dbReference>
<dbReference type="InterPro" id="IPR015943">
    <property type="entry name" value="WD40/YVTN_repeat-like_dom_sf"/>
</dbReference>
<dbReference type="SUPFAM" id="SSF50978">
    <property type="entry name" value="WD40 repeat-like"/>
    <property type="match status" value="1"/>
</dbReference>
<accession>A0A6A6GR18</accession>
<dbReference type="Proteomes" id="UP000799538">
    <property type="component" value="Unassembled WGS sequence"/>
</dbReference>
<dbReference type="Pfam" id="PF24883">
    <property type="entry name" value="NPHP3_N"/>
    <property type="match status" value="1"/>
</dbReference>
<dbReference type="SUPFAM" id="SSF50998">
    <property type="entry name" value="Quinoprotein alcohol dehydrogenase-like"/>
    <property type="match status" value="1"/>
</dbReference>
<feature type="domain" description="NACHT" evidence="5">
    <location>
        <begin position="422"/>
        <end position="569"/>
    </location>
</feature>
<protein>
    <recommendedName>
        <fullName evidence="5">NACHT domain-containing protein</fullName>
    </recommendedName>
</protein>
<dbReference type="InterPro" id="IPR035994">
    <property type="entry name" value="Nucleoside_phosphorylase_sf"/>
</dbReference>
<feature type="compositionally biased region" description="Polar residues" evidence="4">
    <location>
        <begin position="942"/>
        <end position="960"/>
    </location>
</feature>
<organism evidence="6 7">
    <name type="scientific">Elsinoe ampelina</name>
    <dbReference type="NCBI Taxonomy" id="302913"/>
    <lineage>
        <taxon>Eukaryota</taxon>
        <taxon>Fungi</taxon>
        <taxon>Dikarya</taxon>
        <taxon>Ascomycota</taxon>
        <taxon>Pezizomycotina</taxon>
        <taxon>Dothideomycetes</taxon>
        <taxon>Dothideomycetidae</taxon>
        <taxon>Myriangiales</taxon>
        <taxon>Elsinoaceae</taxon>
        <taxon>Elsinoe</taxon>
    </lineage>
</organism>
<dbReference type="Pfam" id="PF00400">
    <property type="entry name" value="WD40"/>
    <property type="match status" value="1"/>
</dbReference>
<evidence type="ECO:0000256" key="2">
    <source>
        <dbReference type="ARBA" id="ARBA00022737"/>
    </source>
</evidence>
<gene>
    <name evidence="6" type="ORF">BDZ85DRAFT_13058</name>
</gene>